<dbReference type="EMBL" id="CP048877">
    <property type="protein sequence ID" value="QIJ71168.1"/>
    <property type="molecule type" value="Genomic_DNA"/>
</dbReference>
<dbReference type="InterPro" id="IPR011646">
    <property type="entry name" value="KAP_P-loop"/>
</dbReference>
<dbReference type="RefSeq" id="WP_166031390.1">
    <property type="nucleotide sequence ID" value="NZ_CP048877.1"/>
</dbReference>
<gene>
    <name evidence="1" type="ORF">G4V39_02255</name>
</gene>
<accession>A0A6G7PUP9</accession>
<dbReference type="Proteomes" id="UP000502179">
    <property type="component" value="Chromosome"/>
</dbReference>
<dbReference type="CDD" id="cd02019">
    <property type="entry name" value="NK"/>
    <property type="match status" value="1"/>
</dbReference>
<organism evidence="1 2">
    <name type="scientific">Thermosulfuriphilus ammonigenes</name>
    <dbReference type="NCBI Taxonomy" id="1936021"/>
    <lineage>
        <taxon>Bacteria</taxon>
        <taxon>Pseudomonadati</taxon>
        <taxon>Thermodesulfobacteriota</taxon>
        <taxon>Thermodesulfobacteria</taxon>
        <taxon>Thermodesulfobacteriales</taxon>
        <taxon>Thermodesulfobacteriaceae</taxon>
        <taxon>Thermosulfuriphilus</taxon>
    </lineage>
</organism>
<evidence type="ECO:0000313" key="2">
    <source>
        <dbReference type="Proteomes" id="UP000502179"/>
    </source>
</evidence>
<dbReference type="Pfam" id="PF07693">
    <property type="entry name" value="KAP_NTPase"/>
    <property type="match status" value="1"/>
</dbReference>
<keyword evidence="2" id="KW-1185">Reference proteome</keyword>
<dbReference type="InterPro" id="IPR027417">
    <property type="entry name" value="P-loop_NTPase"/>
</dbReference>
<protein>
    <submittedName>
        <fullName evidence="1">Uncharacterized protein</fullName>
    </submittedName>
</protein>
<dbReference type="KEGG" id="tav:G4V39_02255"/>
<dbReference type="Gene3D" id="3.40.50.300">
    <property type="entry name" value="P-loop containing nucleotide triphosphate hydrolases"/>
    <property type="match status" value="1"/>
</dbReference>
<dbReference type="AlphaFoldDB" id="A0A6G7PUP9"/>
<name>A0A6G7PUP9_9BACT</name>
<proteinExistence type="predicted"/>
<evidence type="ECO:0000313" key="1">
    <source>
        <dbReference type="EMBL" id="QIJ71168.1"/>
    </source>
</evidence>
<sequence length="639" mass="74393">MNSQYQLRFLDDCPVFEDKIGLHNNIAKSIKNIIALTHASKENGHKKKIIGLFGSWGSGKSTVVEILKQELGDKKIFIFDSWSHRGDFLKRAFLLELANKLGVKEEEYKQEIGNGKLTMETVLTRKVINRIIDSKPLSKLDKPIKYLTSILILSVIIIALTKILRYLILPLVPNNLVDRWDKFAPKWIILVILTLLILWKRKFISQVLSDFINFYFLRKANITESHTTKEDLEFTNYDYEKYLSDIIKIAKEKNKFDTNSPFIIVFDNIDRVEDETVLNTLSLIQLTNEAISKSKFNNIYFLIPIDKERLKKTVKTIIAKSDSDDGEREKFARDFLEKIFPYKITIPNISHTNWREFFVELIKEAFSSSSISENDILFIRRLFEQAIIESNTNLTPREIKNFINSLVENYIYWQNFEKAPDLKLQALFVILNNYLSEELKGFIDKFEESKSFEKVIQSVNGNNADRSSKSGSFEKIKKIIDIAKNEFTEKEVLASLLKQFYRTDKIYTLFVEQFNNAINTKDVDTINKIVELLGDKDKIIALIDAAIESKSDYEQDINLLLKLIFSFQKSKLKVYNTYNTYETFIITSLKDIIADIEELSKLDISNVNEFKYIIDSNTEIRNMFIEKSAEIITLTSKEE</sequence>
<reference evidence="1 2" key="1">
    <citation type="submission" date="2020-02" db="EMBL/GenBank/DDBJ databases">
        <title>Genome analysis of Thermosulfuriphilus ammonigenes ST65T, an anaerobic thermophilic chemolithoautotrophic bacterium isolated from a deep-sea hydrothermal vent.</title>
        <authorList>
            <person name="Slobodkina G."/>
            <person name="Allioux M."/>
            <person name="Merkel A."/>
            <person name="Alain K."/>
            <person name="Jebbar M."/>
            <person name="Slobodkin A."/>
        </authorList>
    </citation>
    <scope>NUCLEOTIDE SEQUENCE [LARGE SCALE GENOMIC DNA]</scope>
    <source>
        <strain evidence="1 2">ST65</strain>
    </source>
</reference>
<dbReference type="SUPFAM" id="SSF52540">
    <property type="entry name" value="P-loop containing nucleoside triphosphate hydrolases"/>
    <property type="match status" value="2"/>
</dbReference>